<dbReference type="SUPFAM" id="SSF52540">
    <property type="entry name" value="P-loop containing nucleoside triphosphate hydrolases"/>
    <property type="match status" value="2"/>
</dbReference>
<name>A0A139WUI0_9CYAN</name>
<dbReference type="Pfam" id="PF00004">
    <property type="entry name" value="AAA"/>
    <property type="match status" value="1"/>
</dbReference>
<feature type="domain" description="AAA+ ATPase" evidence="4">
    <location>
        <begin position="278"/>
        <end position="384"/>
    </location>
</feature>
<dbReference type="InterPro" id="IPR003959">
    <property type="entry name" value="ATPase_AAA_core"/>
</dbReference>
<evidence type="ECO:0000313" key="6">
    <source>
        <dbReference type="Proteomes" id="UP000076925"/>
    </source>
</evidence>
<dbReference type="GO" id="GO:0005524">
    <property type="term" value="F:ATP binding"/>
    <property type="evidence" value="ECO:0007669"/>
    <property type="project" value="UniProtKB-KW"/>
</dbReference>
<organism evidence="5 6">
    <name type="scientific">Scytonema hofmannii PCC 7110</name>
    <dbReference type="NCBI Taxonomy" id="128403"/>
    <lineage>
        <taxon>Bacteria</taxon>
        <taxon>Bacillati</taxon>
        <taxon>Cyanobacteriota</taxon>
        <taxon>Cyanophyceae</taxon>
        <taxon>Nostocales</taxon>
        <taxon>Scytonemataceae</taxon>
        <taxon>Scytonema</taxon>
    </lineage>
</organism>
<dbReference type="Gene3D" id="3.40.50.300">
    <property type="entry name" value="P-loop containing nucleotide triphosphate hydrolases"/>
    <property type="match status" value="2"/>
</dbReference>
<evidence type="ECO:0000256" key="3">
    <source>
        <dbReference type="ARBA" id="ARBA00022840"/>
    </source>
</evidence>
<evidence type="ECO:0000259" key="4">
    <source>
        <dbReference type="SMART" id="SM00382"/>
    </source>
</evidence>
<gene>
    <name evidence="5" type="ORF">WA1_40790</name>
</gene>
<dbReference type="AlphaFoldDB" id="A0A139WUI0"/>
<dbReference type="InterPro" id="IPR027417">
    <property type="entry name" value="P-loop_NTPase"/>
</dbReference>
<dbReference type="PANTHER" id="PTHR23073">
    <property type="entry name" value="26S PROTEASOME REGULATORY SUBUNIT"/>
    <property type="match status" value="1"/>
</dbReference>
<dbReference type="SMART" id="SM00382">
    <property type="entry name" value="AAA"/>
    <property type="match status" value="2"/>
</dbReference>
<sequence length="749" mass="85212">MAEKTKPNNQSTKPPTTAVTAMEHYATSLQHILAELERIDLLIQVQLQRLQQIQSTDTAFQGLYISEEDLEAMLAKPVGMPHWAAASTPLSTDEVQDVFEQLADEIALCKEKSIQRNITLRLEALARSFQLTTIDIDILLICLAPELDLRYESLIAYLHGDVTKKRPSIDLVLNLLCPSLEQKLATRQRFTPTHPLLKHHLLNVFDDPSQHQPPLLGKFLKLDDRIVNYLLNTDEIDSRINTYTKYKLPQAKLEDLLLPIDVKQRFQQLTQKKQVLTEGCIFYFQGSYGVGKQATAEAICQELGMGLLIVDGDRLLNSENVAFDTAINLVCREARLQQSALYWKGFDSLLEDDKQTRLLSFIKQLEDANLLTFLAGEVTWEPVDALQDIPFLRIEFSHPTNAERVQLWHKSLRGDTGFGSEADLKILASKFRFSGGQIEDATATARNIAHWRDPEQQHLTMADIYAGCRLQSNRKLSNLATKINPYYKWDDIILPPDQMQMLREICNSVKYRTVVYDEWGFDNKLAMGKGVNVFFAGLPGTGKTMSANIIAGELGLDLYKIDLSSVVSKYIGETEKNLSRIFNEAQTSNAILFFDEADALFGKRSEVRDSHDRYANIEVSYLLQRMEEYQGVVILATNLRKNMDDAFVRRMHFSLEFPFPNKKERRRIWEQIFPKSTPKNPDVDLDFMAQRFEIAGGNIRNIALAAAFLAADDGGAISMNHLIWATRREYQKMGKILTEGEFGEYARLA</sequence>
<comment type="caution">
    <text evidence="5">The sequence shown here is derived from an EMBL/GenBank/DDBJ whole genome shotgun (WGS) entry which is preliminary data.</text>
</comment>
<accession>A0A139WUI0</accession>
<dbReference type="GO" id="GO:0016887">
    <property type="term" value="F:ATP hydrolysis activity"/>
    <property type="evidence" value="ECO:0007669"/>
    <property type="project" value="InterPro"/>
</dbReference>
<dbReference type="CDD" id="cd19481">
    <property type="entry name" value="RecA-like_protease"/>
    <property type="match status" value="1"/>
</dbReference>
<proteinExistence type="inferred from homology"/>
<dbReference type="STRING" id="128403.WA1_40790"/>
<dbReference type="InterPro" id="IPR050221">
    <property type="entry name" value="26S_Proteasome_ATPase"/>
</dbReference>
<protein>
    <recommendedName>
        <fullName evidence="4">AAA+ ATPase domain-containing protein</fullName>
    </recommendedName>
</protein>
<evidence type="ECO:0000313" key="5">
    <source>
        <dbReference type="EMBL" id="KYC36079.1"/>
    </source>
</evidence>
<keyword evidence="2" id="KW-0547">Nucleotide-binding</keyword>
<keyword evidence="3" id="KW-0067">ATP-binding</keyword>
<keyword evidence="6" id="KW-1185">Reference proteome</keyword>
<dbReference type="EMBL" id="ANNX02000047">
    <property type="protein sequence ID" value="KYC36079.1"/>
    <property type="molecule type" value="Genomic_DNA"/>
</dbReference>
<feature type="domain" description="AAA+ ATPase" evidence="4">
    <location>
        <begin position="529"/>
        <end position="657"/>
    </location>
</feature>
<evidence type="ECO:0000256" key="2">
    <source>
        <dbReference type="ARBA" id="ARBA00022741"/>
    </source>
</evidence>
<dbReference type="InterPro" id="IPR003593">
    <property type="entry name" value="AAA+_ATPase"/>
</dbReference>
<reference evidence="5 6" key="1">
    <citation type="journal article" date="2013" name="Genome Biol. Evol.">
        <title>Genomes of Stigonematalean cyanobacteria (subsection V) and the evolution of oxygenic photosynthesis from prokaryotes to plastids.</title>
        <authorList>
            <person name="Dagan T."/>
            <person name="Roettger M."/>
            <person name="Stucken K."/>
            <person name="Landan G."/>
            <person name="Koch R."/>
            <person name="Major P."/>
            <person name="Gould S.B."/>
            <person name="Goremykin V.V."/>
            <person name="Rippka R."/>
            <person name="Tandeau de Marsac N."/>
            <person name="Gugger M."/>
            <person name="Lockhart P.J."/>
            <person name="Allen J.F."/>
            <person name="Brune I."/>
            <person name="Maus I."/>
            <person name="Puhler A."/>
            <person name="Martin W.F."/>
        </authorList>
    </citation>
    <scope>NUCLEOTIDE SEQUENCE [LARGE SCALE GENOMIC DNA]</scope>
    <source>
        <strain evidence="5 6">PCC 7110</strain>
    </source>
</reference>
<comment type="similarity">
    <text evidence="1">Belongs to the AAA ATPase family.</text>
</comment>
<dbReference type="RefSeq" id="WP_017742773.1">
    <property type="nucleotide sequence ID" value="NZ_KQ976354.1"/>
</dbReference>
<dbReference type="Proteomes" id="UP000076925">
    <property type="component" value="Unassembled WGS sequence"/>
</dbReference>
<dbReference type="Pfam" id="PF22977">
    <property type="entry name" value="WHD"/>
    <property type="match status" value="1"/>
</dbReference>
<evidence type="ECO:0000256" key="1">
    <source>
        <dbReference type="ARBA" id="ARBA00006914"/>
    </source>
</evidence>
<dbReference type="InterPro" id="IPR054472">
    <property type="entry name" value="WHD"/>
</dbReference>